<evidence type="ECO:0000256" key="1">
    <source>
        <dbReference type="SAM" id="MobiDB-lite"/>
    </source>
</evidence>
<evidence type="ECO:0000313" key="2">
    <source>
        <dbReference type="EMBL" id="JAH74022.1"/>
    </source>
</evidence>
<reference evidence="2" key="1">
    <citation type="submission" date="2014-11" db="EMBL/GenBank/DDBJ databases">
        <authorList>
            <person name="Amaro Gonzalez C."/>
        </authorList>
    </citation>
    <scope>NUCLEOTIDE SEQUENCE</scope>
</reference>
<dbReference type="AlphaFoldDB" id="A0A0E9V7K2"/>
<sequence>MASRGKMPLLYCSGQTDLNQTDPNEMLSR</sequence>
<accession>A0A0E9V7K2</accession>
<proteinExistence type="predicted"/>
<protein>
    <submittedName>
        <fullName evidence="2">Uncharacterized protein</fullName>
    </submittedName>
</protein>
<name>A0A0E9V7K2_ANGAN</name>
<dbReference type="EMBL" id="GBXM01034555">
    <property type="protein sequence ID" value="JAH74022.1"/>
    <property type="molecule type" value="Transcribed_RNA"/>
</dbReference>
<feature type="compositionally biased region" description="Polar residues" evidence="1">
    <location>
        <begin position="13"/>
        <end position="23"/>
    </location>
</feature>
<feature type="region of interest" description="Disordered" evidence="1">
    <location>
        <begin position="1"/>
        <end position="29"/>
    </location>
</feature>
<organism evidence="2">
    <name type="scientific">Anguilla anguilla</name>
    <name type="common">European freshwater eel</name>
    <name type="synonym">Muraena anguilla</name>
    <dbReference type="NCBI Taxonomy" id="7936"/>
    <lineage>
        <taxon>Eukaryota</taxon>
        <taxon>Metazoa</taxon>
        <taxon>Chordata</taxon>
        <taxon>Craniata</taxon>
        <taxon>Vertebrata</taxon>
        <taxon>Euteleostomi</taxon>
        <taxon>Actinopterygii</taxon>
        <taxon>Neopterygii</taxon>
        <taxon>Teleostei</taxon>
        <taxon>Anguilliformes</taxon>
        <taxon>Anguillidae</taxon>
        <taxon>Anguilla</taxon>
    </lineage>
</organism>
<reference evidence="2" key="2">
    <citation type="journal article" date="2015" name="Fish Shellfish Immunol.">
        <title>Early steps in the European eel (Anguilla anguilla)-Vibrio vulnificus interaction in the gills: Role of the RtxA13 toxin.</title>
        <authorList>
            <person name="Callol A."/>
            <person name="Pajuelo D."/>
            <person name="Ebbesson L."/>
            <person name="Teles M."/>
            <person name="MacKenzie S."/>
            <person name="Amaro C."/>
        </authorList>
    </citation>
    <scope>NUCLEOTIDE SEQUENCE</scope>
</reference>